<reference evidence="1 2" key="1">
    <citation type="submission" date="2018-10" db="EMBL/GenBank/DDBJ databases">
        <authorList>
            <person name="Chen X."/>
        </authorList>
    </citation>
    <scope>NUCLEOTIDE SEQUENCE [LARGE SCALE GENOMIC DNA]</scope>
    <source>
        <strain evidence="1 2">YIM 102668</strain>
    </source>
</reference>
<protein>
    <submittedName>
        <fullName evidence="1">T9SS C-terminal target domain-containing protein</fullName>
    </submittedName>
</protein>
<dbReference type="AlphaFoldDB" id="A0A3L9M2P6"/>
<accession>A0A3L9M2P6</accession>
<organism evidence="1 2">
    <name type="scientific">Faecalibacter macacae</name>
    <dbReference type="NCBI Taxonomy" id="1859289"/>
    <lineage>
        <taxon>Bacteria</taxon>
        <taxon>Pseudomonadati</taxon>
        <taxon>Bacteroidota</taxon>
        <taxon>Flavobacteriia</taxon>
        <taxon>Flavobacteriales</taxon>
        <taxon>Weeksellaceae</taxon>
        <taxon>Faecalibacter</taxon>
    </lineage>
</organism>
<comment type="caution">
    <text evidence="1">The sequence shown here is derived from an EMBL/GenBank/DDBJ whole genome shotgun (WGS) entry which is preliminary data.</text>
</comment>
<name>A0A3L9M2P6_9FLAO</name>
<dbReference type="EMBL" id="RDOJ01000019">
    <property type="protein sequence ID" value="RLZ07112.1"/>
    <property type="molecule type" value="Genomic_DNA"/>
</dbReference>
<gene>
    <name evidence="1" type="ORF">EAH69_11720</name>
</gene>
<dbReference type="Proteomes" id="UP000275348">
    <property type="component" value="Unassembled WGS sequence"/>
</dbReference>
<proteinExistence type="predicted"/>
<evidence type="ECO:0000313" key="2">
    <source>
        <dbReference type="Proteomes" id="UP000275348"/>
    </source>
</evidence>
<evidence type="ECO:0000313" key="1">
    <source>
        <dbReference type="EMBL" id="RLZ07112.1"/>
    </source>
</evidence>
<dbReference type="RefSeq" id="WP_230466800.1">
    <property type="nucleotide sequence ID" value="NZ_RDOJ01000019.1"/>
</dbReference>
<keyword evidence="2" id="KW-1185">Reference proteome</keyword>
<feature type="non-terminal residue" evidence="1">
    <location>
        <position position="1"/>
    </location>
</feature>
<sequence>SEGDTRINQVMIGYFEGATDDEDFQRDARTVETGSKKIYTLIDENQFSIQSRTYPLNQEDVVKLGFVTDKHGQLKISLGDTEGIFGNEQSVYLKDNLLGIIHDLKDSDYVFESEEGKFDNRFEVLYTKGSLSTTNEINENSNVLIYNDVTGVIIKSNIDLLHDLFVYNQNGQLVYLKNNLNSKVLSLNLTSGIYFIKVILKNNNVFNKKIIVL</sequence>